<accession>A0ABV0V0Y3</accession>
<reference evidence="2 3" key="1">
    <citation type="submission" date="2021-06" db="EMBL/GenBank/DDBJ databases">
        <authorList>
            <person name="Palmer J.M."/>
        </authorList>
    </citation>
    <scope>NUCLEOTIDE SEQUENCE [LARGE SCALE GENOMIC DNA]</scope>
    <source>
        <strain evidence="3">if_2019</strain>
        <tissue evidence="2">Muscle</tissue>
    </source>
</reference>
<evidence type="ECO:0000313" key="2">
    <source>
        <dbReference type="EMBL" id="MEQ2251043.1"/>
    </source>
</evidence>
<keyword evidence="3" id="KW-1185">Reference proteome</keyword>
<feature type="region of interest" description="Disordered" evidence="1">
    <location>
        <begin position="20"/>
        <end position="75"/>
    </location>
</feature>
<evidence type="ECO:0000256" key="1">
    <source>
        <dbReference type="SAM" id="MobiDB-lite"/>
    </source>
</evidence>
<comment type="caution">
    <text evidence="2">The sequence shown here is derived from an EMBL/GenBank/DDBJ whole genome shotgun (WGS) entry which is preliminary data.</text>
</comment>
<sequence length="118" mass="13659">MGWMCDVPEGVGLWAEIKRRPRREGSAELCDRAQRRDHHRALTSEPRPDQNRSHHIRSDQIRSHQNRLMQPEHAAVPTDLLTLQSPFRRLRGGLSHSERPAGENRLNLTCIDCLLDLQ</sequence>
<feature type="compositionally biased region" description="Basic and acidic residues" evidence="1">
    <location>
        <begin position="23"/>
        <end position="62"/>
    </location>
</feature>
<name>A0ABV0V0Y3_9TELE</name>
<organism evidence="2 3">
    <name type="scientific">Ilyodon furcidens</name>
    <name type="common">goldbreast splitfin</name>
    <dbReference type="NCBI Taxonomy" id="33524"/>
    <lineage>
        <taxon>Eukaryota</taxon>
        <taxon>Metazoa</taxon>
        <taxon>Chordata</taxon>
        <taxon>Craniata</taxon>
        <taxon>Vertebrata</taxon>
        <taxon>Euteleostomi</taxon>
        <taxon>Actinopterygii</taxon>
        <taxon>Neopterygii</taxon>
        <taxon>Teleostei</taxon>
        <taxon>Neoteleostei</taxon>
        <taxon>Acanthomorphata</taxon>
        <taxon>Ovalentaria</taxon>
        <taxon>Atherinomorphae</taxon>
        <taxon>Cyprinodontiformes</taxon>
        <taxon>Goodeidae</taxon>
        <taxon>Ilyodon</taxon>
    </lineage>
</organism>
<dbReference type="EMBL" id="JAHRIQ010093120">
    <property type="protein sequence ID" value="MEQ2251043.1"/>
    <property type="molecule type" value="Genomic_DNA"/>
</dbReference>
<proteinExistence type="predicted"/>
<protein>
    <submittedName>
        <fullName evidence="2">Uncharacterized protein</fullName>
    </submittedName>
</protein>
<gene>
    <name evidence="2" type="ORF">ILYODFUR_006941</name>
</gene>
<dbReference type="Proteomes" id="UP001482620">
    <property type="component" value="Unassembled WGS sequence"/>
</dbReference>
<evidence type="ECO:0000313" key="3">
    <source>
        <dbReference type="Proteomes" id="UP001482620"/>
    </source>
</evidence>